<dbReference type="GO" id="GO:0016740">
    <property type="term" value="F:transferase activity"/>
    <property type="evidence" value="ECO:0007669"/>
    <property type="project" value="UniProtKB-KW"/>
</dbReference>
<feature type="domain" description="Glutamine amidotransferase" evidence="1">
    <location>
        <begin position="31"/>
        <end position="186"/>
    </location>
</feature>
<dbReference type="FunFam" id="3.40.50.880:FF:000033">
    <property type="entry name" value="Glutamine amidotransferase class-I"/>
    <property type="match status" value="1"/>
</dbReference>
<dbReference type="InterPro" id="IPR017926">
    <property type="entry name" value="GATASE"/>
</dbReference>
<dbReference type="SUPFAM" id="SSF52317">
    <property type="entry name" value="Class I glutamine amidotransferase-like"/>
    <property type="match status" value="1"/>
</dbReference>
<dbReference type="Pfam" id="PF00117">
    <property type="entry name" value="GATase"/>
    <property type="match status" value="1"/>
</dbReference>
<dbReference type="CDD" id="cd01741">
    <property type="entry name" value="GATase1_1"/>
    <property type="match status" value="1"/>
</dbReference>
<dbReference type="PROSITE" id="PS51273">
    <property type="entry name" value="GATASE_TYPE_1"/>
    <property type="match status" value="1"/>
</dbReference>
<name>A0A3B0WYF0_9ZZZZ</name>
<protein>
    <submittedName>
        <fullName evidence="2">Glutamine amidotransferase, class I</fullName>
    </submittedName>
</protein>
<organism evidence="2">
    <name type="scientific">hydrothermal vent metagenome</name>
    <dbReference type="NCBI Taxonomy" id="652676"/>
    <lineage>
        <taxon>unclassified sequences</taxon>
        <taxon>metagenomes</taxon>
        <taxon>ecological metagenomes</taxon>
    </lineage>
</organism>
<dbReference type="PANTHER" id="PTHR42695">
    <property type="entry name" value="GLUTAMINE AMIDOTRANSFERASE YLR126C-RELATED"/>
    <property type="match status" value="1"/>
</dbReference>
<sequence>MRAHYLQHVPFEGLGSIEPWLQNVGYEISSTQFFNSENLPEIEDIDLLVVMGGPMSVNDESEYSWLVTEKKFIKSVVEAGKPVLGICLGAQLIANSMGGKVSPNLVKEIGWFPIEAVISESNSVFQFPKEVEVFHWHGETFSLPKGAVQIAKSKGCKNQAFQIGRNVIGLQFHLETTPISAQAIVENCRDELVKGEYIQSEKNILSTPQERYSSINSLMENILEYLQTNNG</sequence>
<proteinExistence type="predicted"/>
<evidence type="ECO:0000313" key="2">
    <source>
        <dbReference type="EMBL" id="VAW48624.1"/>
    </source>
</evidence>
<evidence type="ECO:0000259" key="1">
    <source>
        <dbReference type="Pfam" id="PF00117"/>
    </source>
</evidence>
<reference evidence="2" key="1">
    <citation type="submission" date="2018-06" db="EMBL/GenBank/DDBJ databases">
        <authorList>
            <person name="Zhirakovskaya E."/>
        </authorList>
    </citation>
    <scope>NUCLEOTIDE SEQUENCE</scope>
</reference>
<dbReference type="AlphaFoldDB" id="A0A3B0WYF0"/>
<gene>
    <name evidence="2" type="ORF">MNBD_GAMMA03-2054</name>
</gene>
<dbReference type="Gene3D" id="3.40.50.880">
    <property type="match status" value="1"/>
</dbReference>
<keyword evidence="2" id="KW-0315">Glutamine amidotransferase</keyword>
<dbReference type="InterPro" id="IPR044992">
    <property type="entry name" value="ChyE-like"/>
</dbReference>
<keyword evidence="2" id="KW-0808">Transferase</keyword>
<dbReference type="PANTHER" id="PTHR42695:SF5">
    <property type="entry name" value="GLUTAMINE AMIDOTRANSFERASE YLR126C-RELATED"/>
    <property type="match status" value="1"/>
</dbReference>
<dbReference type="GO" id="GO:0005829">
    <property type="term" value="C:cytosol"/>
    <property type="evidence" value="ECO:0007669"/>
    <property type="project" value="TreeGrafter"/>
</dbReference>
<dbReference type="EMBL" id="UOFC01000220">
    <property type="protein sequence ID" value="VAW48624.1"/>
    <property type="molecule type" value="Genomic_DNA"/>
</dbReference>
<accession>A0A3B0WYF0</accession>
<dbReference type="InterPro" id="IPR029062">
    <property type="entry name" value="Class_I_gatase-like"/>
</dbReference>